<dbReference type="NCBIfam" id="NF040570">
    <property type="entry name" value="guided_TnpB"/>
    <property type="match status" value="1"/>
</dbReference>
<keyword evidence="3" id="KW-0238">DNA-binding</keyword>
<sequence>MQNAMCAADQKVLKTFSYRVKDATSGRRLTGLANAVNTVWNYANEISARSAERGSLWATKKQLRDLTKGSGKLLRLPSQVVQEVVDEFLIKRRAARRPKLRWRASRGPKRALGWVPFTNQDITLDGATALLRGVPFRLWLHRVAEGRIKSGNFSQDARGRWYCNLVCEVDRGQGAGWAEVGVDFGLKSVAKCSDGPELEQARFYRDLEPKLAEAQRKKRKRQVRTIHAKIANRRKDSLHKFSRTLVDRARKITVGNISASAMAKTRMAKSVLDAGWSMLRNYLRYKCDHAGVAYAEVDEAYTTQVCSACGCISGPKGRSGLAIRRWTCGECGAEHDRDQNAARNIVRLGCETPCPSGHGSPAF</sequence>
<evidence type="ECO:0000256" key="1">
    <source>
        <dbReference type="ARBA" id="ARBA00008761"/>
    </source>
</evidence>
<evidence type="ECO:0000259" key="5">
    <source>
        <dbReference type="Pfam" id="PF01385"/>
    </source>
</evidence>
<dbReference type="Pfam" id="PF01385">
    <property type="entry name" value="OrfB_IS605"/>
    <property type="match status" value="1"/>
</dbReference>
<evidence type="ECO:0000256" key="4">
    <source>
        <dbReference type="ARBA" id="ARBA00023172"/>
    </source>
</evidence>
<gene>
    <name evidence="7" type="ORF">QWZ18_28735</name>
</gene>
<reference evidence="8" key="1">
    <citation type="journal article" date="2019" name="Int. J. Syst. Evol. Microbiol.">
        <title>The Global Catalogue of Microorganisms (GCM) 10K type strain sequencing project: providing services to taxonomists for standard genome sequencing and annotation.</title>
        <authorList>
            <consortium name="The Broad Institute Genomics Platform"/>
            <consortium name="The Broad Institute Genome Sequencing Center for Infectious Disease"/>
            <person name="Wu L."/>
            <person name="Ma J."/>
        </authorList>
    </citation>
    <scope>NUCLEOTIDE SEQUENCE [LARGE SCALE GENOMIC DNA]</scope>
    <source>
        <strain evidence="8">CECT 7806</strain>
    </source>
</reference>
<dbReference type="Pfam" id="PF07282">
    <property type="entry name" value="Cas12f1-like_TNB"/>
    <property type="match status" value="1"/>
</dbReference>
<dbReference type="InterPro" id="IPR010095">
    <property type="entry name" value="Cas12f1-like_TNB"/>
</dbReference>
<dbReference type="NCBIfam" id="TIGR01766">
    <property type="entry name" value="IS200/IS605 family accessory protein TnpB-like domain"/>
    <property type="match status" value="1"/>
</dbReference>
<feature type="domain" description="Cas12f1-like TNB" evidence="6">
    <location>
        <begin position="276"/>
        <end position="345"/>
    </location>
</feature>
<comment type="similarity">
    <text evidence="1">In the C-terminal section; belongs to the transposase 35 family.</text>
</comment>
<feature type="domain" description="Probable transposase IS891/IS1136/IS1341" evidence="5">
    <location>
        <begin position="178"/>
        <end position="265"/>
    </location>
</feature>
<evidence type="ECO:0000313" key="8">
    <source>
        <dbReference type="Proteomes" id="UP001244297"/>
    </source>
</evidence>
<accession>A0ABT8AYN8</accession>
<keyword evidence="8" id="KW-1185">Reference proteome</keyword>
<comment type="caution">
    <text evidence="7">The sequence shown here is derived from an EMBL/GenBank/DDBJ whole genome shotgun (WGS) entry which is preliminary data.</text>
</comment>
<dbReference type="EMBL" id="JAUFPT010000105">
    <property type="protein sequence ID" value="MDN3574571.1"/>
    <property type="molecule type" value="Genomic_DNA"/>
</dbReference>
<evidence type="ECO:0000313" key="7">
    <source>
        <dbReference type="EMBL" id="MDN3574571.1"/>
    </source>
</evidence>
<dbReference type="InterPro" id="IPR001959">
    <property type="entry name" value="Transposase"/>
</dbReference>
<keyword evidence="2" id="KW-0815">Transposition</keyword>
<evidence type="ECO:0000256" key="2">
    <source>
        <dbReference type="ARBA" id="ARBA00022578"/>
    </source>
</evidence>
<dbReference type="Proteomes" id="UP001244297">
    <property type="component" value="Unassembled WGS sequence"/>
</dbReference>
<protein>
    <submittedName>
        <fullName evidence="7">Transposase</fullName>
    </submittedName>
</protein>
<keyword evidence="4" id="KW-0233">DNA recombination</keyword>
<proteinExistence type="inferred from homology"/>
<dbReference type="RefSeq" id="WP_238293524.1">
    <property type="nucleotide sequence ID" value="NZ_BPQS01000071.1"/>
</dbReference>
<evidence type="ECO:0000259" key="6">
    <source>
        <dbReference type="Pfam" id="PF07282"/>
    </source>
</evidence>
<evidence type="ECO:0000256" key="3">
    <source>
        <dbReference type="ARBA" id="ARBA00023125"/>
    </source>
</evidence>
<organism evidence="7 8">
    <name type="scientific">Methylobacterium longum</name>
    <dbReference type="NCBI Taxonomy" id="767694"/>
    <lineage>
        <taxon>Bacteria</taxon>
        <taxon>Pseudomonadati</taxon>
        <taxon>Pseudomonadota</taxon>
        <taxon>Alphaproteobacteria</taxon>
        <taxon>Hyphomicrobiales</taxon>
        <taxon>Methylobacteriaceae</taxon>
        <taxon>Methylobacterium</taxon>
    </lineage>
</organism>
<name>A0ABT8AYN8_9HYPH</name>